<dbReference type="InterPro" id="IPR013946">
    <property type="entry name" value="NCA2-like"/>
</dbReference>
<dbReference type="GO" id="GO:0005741">
    <property type="term" value="C:mitochondrial outer membrane"/>
    <property type="evidence" value="ECO:0007669"/>
    <property type="project" value="TreeGrafter"/>
</dbReference>
<sequence length="826" mass="92405">MNWLKPGLPAKTLREIRATNTISAQLRDQLHQLNEETAFVLQSLTVPQEPTEIQKVFQDFYVMVGQGTSTKGFKFPEVKIEKLRAVAEMLDTTSVANESDRALVHLVDRYLVVLAAHELASSLIFKTIVLKQQINYWGDVKSSTYGKVCFGIQTLPHRIYDFGARGVHSTVFSAQAEEGIYERLKSALEALWSTFSKMGSQVFAHLNRNFVLRGSRLRFLKVPLSFIDAEIKDKINAVQHRLDTHYGHLGLFINNLPVDLVLMAKLLGCEASRSAVLEGVERKIKDDSEYKDTRAPGLLTRYWPLIALLVQFGPSTTSSIYQNRFAIADWIRLNLVDTMVGFWKNWVVKPVWDMLAILRADDSMAIASKESLQSDLNSLERMVTDFMRDNNIAVDSAQVHQAVSQGDLTVMMSQYEKEIKTPYKSIISGQLIRSILIQIQKTKVDGAMAISGIDKLLKSQQLLFGMLSVSPSLFILYQTNQALRKDTAISSKNTRIECLKSLNSVAALVNRESHDDKLISDGKLFVEIVNLTLLSKKCIPARLHDDWLADLNGLMVTSAEDGDLAARAVERIWNMYSPFFRRGSQKTRPIKMSKFVTTKQKANDLSILPPKKLNRAPKQYSFVASWPPFGSSHSSKISFHPYVLAMARGSSERGDERTPTSGPAAVAPAQESPATPRAMSLDLSNRRSSASSAGSSSPPQDSSPTFHNSSAFSPMSHGGYGTKTATGNSRIFNCKHCQRAFTREEHLTRHILSTHNKLKPYICGICSRPFSRRDLLLRHAKNLHQGSEVAVSRIRKSCKKSPDDEEERKGSSKDGRMKMSVNMLVS</sequence>
<feature type="compositionally biased region" description="Basic and acidic residues" evidence="7">
    <location>
        <begin position="807"/>
        <end position="817"/>
    </location>
</feature>
<dbReference type="SUPFAM" id="SSF57667">
    <property type="entry name" value="beta-beta-alpha zinc fingers"/>
    <property type="match status" value="1"/>
</dbReference>
<dbReference type="PANTHER" id="PTHR28234">
    <property type="entry name" value="NUCLEAR CONTROL OF ATPASE PROTEIN 2"/>
    <property type="match status" value="1"/>
</dbReference>
<evidence type="ECO:0000256" key="2">
    <source>
        <dbReference type="ARBA" id="ARBA00022692"/>
    </source>
</evidence>
<comment type="subcellular location">
    <subcellularLocation>
        <location evidence="1">Mitochondrion membrane</location>
        <topology evidence="1">Multi-pass membrane protein</topology>
    </subcellularLocation>
</comment>
<feature type="domain" description="C2H2-type" evidence="8">
    <location>
        <begin position="732"/>
        <end position="760"/>
    </location>
</feature>
<keyword evidence="6" id="KW-0863">Zinc-finger</keyword>
<evidence type="ECO:0000256" key="3">
    <source>
        <dbReference type="ARBA" id="ARBA00022989"/>
    </source>
</evidence>
<feature type="compositionally biased region" description="Polar residues" evidence="7">
    <location>
        <begin position="704"/>
        <end position="713"/>
    </location>
</feature>
<dbReference type="PROSITE" id="PS50157">
    <property type="entry name" value="ZINC_FINGER_C2H2_2"/>
    <property type="match status" value="2"/>
</dbReference>
<evidence type="ECO:0000256" key="1">
    <source>
        <dbReference type="ARBA" id="ARBA00004225"/>
    </source>
</evidence>
<evidence type="ECO:0000256" key="4">
    <source>
        <dbReference type="ARBA" id="ARBA00023128"/>
    </source>
</evidence>
<keyword evidence="6" id="KW-0479">Metal-binding</keyword>
<dbReference type="Pfam" id="PF00096">
    <property type="entry name" value="zf-C2H2"/>
    <property type="match status" value="2"/>
</dbReference>
<dbReference type="InterPro" id="IPR036236">
    <property type="entry name" value="Znf_C2H2_sf"/>
</dbReference>
<reference evidence="9" key="1">
    <citation type="submission" date="2021-06" db="EMBL/GenBank/DDBJ databases">
        <title>Candida auris outbreak in lebanese hospital.</title>
        <authorList>
            <person name="Finianos M."/>
        </authorList>
    </citation>
    <scope>NUCLEOTIDE SEQUENCE</scope>
    <source>
        <strain evidence="9">CA7LBN</strain>
    </source>
</reference>
<keyword evidence="2" id="KW-0812">Transmembrane</keyword>
<gene>
    <name evidence="9" type="ORF">CA7LBN_004864</name>
</gene>
<feature type="compositionally biased region" description="Low complexity" evidence="7">
    <location>
        <begin position="680"/>
        <end position="703"/>
    </location>
</feature>
<dbReference type="Pfam" id="PF08637">
    <property type="entry name" value="NCA2"/>
    <property type="match status" value="1"/>
</dbReference>
<dbReference type="PROSITE" id="PS00028">
    <property type="entry name" value="ZINC_FINGER_C2H2_1"/>
    <property type="match status" value="2"/>
</dbReference>
<accession>A0A8F2W628</accession>
<evidence type="ECO:0000313" key="9">
    <source>
        <dbReference type="EMBL" id="QWW25960.1"/>
    </source>
</evidence>
<name>A0A8F2W628_CANAR</name>
<protein>
    <recommendedName>
        <fullName evidence="8">C2H2-type domain-containing protein</fullName>
    </recommendedName>
</protein>
<dbReference type="PANTHER" id="PTHR28234:SF1">
    <property type="entry name" value="NUCLEAR CONTROL OF ATPASE PROTEIN 2"/>
    <property type="match status" value="1"/>
</dbReference>
<evidence type="ECO:0000256" key="7">
    <source>
        <dbReference type="SAM" id="MobiDB-lite"/>
    </source>
</evidence>
<keyword evidence="3" id="KW-1133">Transmembrane helix</keyword>
<evidence type="ECO:0000256" key="5">
    <source>
        <dbReference type="ARBA" id="ARBA00023136"/>
    </source>
</evidence>
<feature type="domain" description="C2H2-type" evidence="8">
    <location>
        <begin position="761"/>
        <end position="789"/>
    </location>
</feature>
<evidence type="ECO:0000259" key="8">
    <source>
        <dbReference type="PROSITE" id="PS50157"/>
    </source>
</evidence>
<dbReference type="GO" id="GO:0008270">
    <property type="term" value="F:zinc ion binding"/>
    <property type="evidence" value="ECO:0007669"/>
    <property type="project" value="UniProtKB-KW"/>
</dbReference>
<proteinExistence type="predicted"/>
<feature type="region of interest" description="Disordered" evidence="7">
    <location>
        <begin position="650"/>
        <end position="724"/>
    </location>
</feature>
<organism evidence="9">
    <name type="scientific">Candidozyma auris</name>
    <name type="common">Yeast</name>
    <name type="synonym">Candida auris</name>
    <dbReference type="NCBI Taxonomy" id="498019"/>
    <lineage>
        <taxon>Eukaryota</taxon>
        <taxon>Fungi</taxon>
        <taxon>Dikarya</taxon>
        <taxon>Ascomycota</taxon>
        <taxon>Saccharomycotina</taxon>
        <taxon>Pichiomycetes</taxon>
        <taxon>Metschnikowiaceae</taxon>
        <taxon>Candidozyma</taxon>
    </lineage>
</organism>
<feature type="region of interest" description="Disordered" evidence="7">
    <location>
        <begin position="793"/>
        <end position="826"/>
    </location>
</feature>
<dbReference type="SMART" id="SM00355">
    <property type="entry name" value="ZnF_C2H2"/>
    <property type="match status" value="2"/>
</dbReference>
<keyword evidence="5" id="KW-0472">Membrane</keyword>
<dbReference type="Proteomes" id="UP000825438">
    <property type="component" value="Chromosome VII"/>
</dbReference>
<dbReference type="Gene3D" id="3.30.160.60">
    <property type="entry name" value="Classic Zinc Finger"/>
    <property type="match status" value="2"/>
</dbReference>
<keyword evidence="6" id="KW-0862">Zinc</keyword>
<dbReference type="EMBL" id="CP076755">
    <property type="protein sequence ID" value="QWW25960.1"/>
    <property type="molecule type" value="Genomic_DNA"/>
</dbReference>
<evidence type="ECO:0000256" key="6">
    <source>
        <dbReference type="PROSITE-ProRule" id="PRU00042"/>
    </source>
</evidence>
<dbReference type="AlphaFoldDB" id="A0A8F2W628"/>
<keyword evidence="4" id="KW-0496">Mitochondrion</keyword>
<dbReference type="InterPro" id="IPR013087">
    <property type="entry name" value="Znf_C2H2_type"/>
</dbReference>